<accession>A0A0G0SKX6</accession>
<dbReference type="InterPro" id="IPR008978">
    <property type="entry name" value="HSP20-like_chaperone"/>
</dbReference>
<dbReference type="AlphaFoldDB" id="A0A0G0SKX6"/>
<protein>
    <submittedName>
        <fullName evidence="4">Small heat shock protein</fullName>
    </submittedName>
</protein>
<dbReference type="PANTHER" id="PTHR11527">
    <property type="entry name" value="HEAT-SHOCK PROTEIN 20 FAMILY MEMBER"/>
    <property type="match status" value="1"/>
</dbReference>
<dbReference type="Proteomes" id="UP000034855">
    <property type="component" value="Unassembled WGS sequence"/>
</dbReference>
<gene>
    <name evidence="4" type="ORF">UT67_C0002G0024</name>
</gene>
<sequence length="150" mass="16777">MTVFMFNNQSDKISFPLDASNDDAGFSLFDSLKNQDGEHAAEGQLAVDVAQTEDELIVIAAMAGTPPENIELHLHNDLLTIRGERKSPIGEMSEHFYQECYWGKFSRSIILPVDVKAEMIHATYSNGVLIIRLPKAKQNNNDIPIMVIEE</sequence>
<dbReference type="EMBL" id="LBXR01000002">
    <property type="protein sequence ID" value="KKR35400.1"/>
    <property type="molecule type" value="Genomic_DNA"/>
</dbReference>
<dbReference type="Pfam" id="PF00011">
    <property type="entry name" value="HSP20"/>
    <property type="match status" value="1"/>
</dbReference>
<proteinExistence type="inferred from homology"/>
<dbReference type="InterPro" id="IPR002068">
    <property type="entry name" value="A-crystallin/Hsp20_dom"/>
</dbReference>
<reference evidence="4 5" key="1">
    <citation type="journal article" date="2015" name="Nature">
        <title>rRNA introns, odd ribosomes, and small enigmatic genomes across a large radiation of phyla.</title>
        <authorList>
            <person name="Brown C.T."/>
            <person name="Hug L.A."/>
            <person name="Thomas B.C."/>
            <person name="Sharon I."/>
            <person name="Castelle C.J."/>
            <person name="Singh A."/>
            <person name="Wilkins M.J."/>
            <person name="Williams K.H."/>
            <person name="Banfield J.F."/>
        </authorList>
    </citation>
    <scope>NUCLEOTIDE SEQUENCE [LARGE SCALE GENOMIC DNA]</scope>
</reference>
<dbReference type="InterPro" id="IPR031107">
    <property type="entry name" value="Small_HSP"/>
</dbReference>
<evidence type="ECO:0000256" key="2">
    <source>
        <dbReference type="RuleBase" id="RU003616"/>
    </source>
</evidence>
<evidence type="ECO:0000256" key="1">
    <source>
        <dbReference type="PROSITE-ProRule" id="PRU00285"/>
    </source>
</evidence>
<dbReference type="PROSITE" id="PS01031">
    <property type="entry name" value="SHSP"/>
    <property type="match status" value="1"/>
</dbReference>
<name>A0A0G0SKX6_9BACT</name>
<dbReference type="Gene3D" id="2.60.40.790">
    <property type="match status" value="1"/>
</dbReference>
<evidence type="ECO:0000313" key="5">
    <source>
        <dbReference type="Proteomes" id="UP000034855"/>
    </source>
</evidence>
<feature type="domain" description="SHSP" evidence="3">
    <location>
        <begin position="38"/>
        <end position="150"/>
    </location>
</feature>
<dbReference type="CDD" id="cd06464">
    <property type="entry name" value="ACD_sHsps-like"/>
    <property type="match status" value="1"/>
</dbReference>
<evidence type="ECO:0000259" key="3">
    <source>
        <dbReference type="PROSITE" id="PS01031"/>
    </source>
</evidence>
<dbReference type="STRING" id="1619037.UT67_C0002G0024"/>
<evidence type="ECO:0000313" key="4">
    <source>
        <dbReference type="EMBL" id="KKR35400.1"/>
    </source>
</evidence>
<comment type="similarity">
    <text evidence="1 2">Belongs to the small heat shock protein (HSP20) family.</text>
</comment>
<organism evidence="4 5">
    <name type="scientific">Candidatus Magasanikbacteria bacterium GW2011_GWA2_40_10</name>
    <dbReference type="NCBI Taxonomy" id="1619037"/>
    <lineage>
        <taxon>Bacteria</taxon>
        <taxon>Candidatus Magasanikiibacteriota</taxon>
    </lineage>
</organism>
<dbReference type="SUPFAM" id="SSF49764">
    <property type="entry name" value="HSP20-like chaperones"/>
    <property type="match status" value="1"/>
</dbReference>
<comment type="caution">
    <text evidence="4">The sequence shown here is derived from an EMBL/GenBank/DDBJ whole genome shotgun (WGS) entry which is preliminary data.</text>
</comment>
<keyword evidence="4" id="KW-0346">Stress response</keyword>